<dbReference type="OrthoDB" id="1889958at2759"/>
<dbReference type="Gramene" id="Pp3c7_15540V3.2">
    <property type="protein sequence ID" value="Pp3c7_15540V3.2"/>
    <property type="gene ID" value="Pp3c7_15540"/>
</dbReference>
<dbReference type="AlphaFoldDB" id="A0A2K1KBU6"/>
<evidence type="ECO:0000256" key="1">
    <source>
        <dbReference type="SAM" id="MobiDB-lite"/>
    </source>
</evidence>
<keyword evidence="4" id="KW-1185">Reference proteome</keyword>
<gene>
    <name evidence="3" type="primary">LOC112284628</name>
    <name evidence="2" type="ORF">PHYPA_010429</name>
</gene>
<dbReference type="PaxDb" id="3218-PP1S153_104V6.1"/>
<accession>A0A2K1KBU6</accession>
<dbReference type="GeneID" id="112284628"/>
<reference evidence="2 4" key="2">
    <citation type="journal article" date="2018" name="Plant J.">
        <title>The Physcomitrella patens chromosome-scale assembly reveals moss genome structure and evolution.</title>
        <authorList>
            <person name="Lang D."/>
            <person name="Ullrich K.K."/>
            <person name="Murat F."/>
            <person name="Fuchs J."/>
            <person name="Jenkins J."/>
            <person name="Haas F.B."/>
            <person name="Piednoel M."/>
            <person name="Gundlach H."/>
            <person name="Van Bel M."/>
            <person name="Meyberg R."/>
            <person name="Vives C."/>
            <person name="Morata J."/>
            <person name="Symeonidi A."/>
            <person name="Hiss M."/>
            <person name="Muchero W."/>
            <person name="Kamisugi Y."/>
            <person name="Saleh O."/>
            <person name="Blanc G."/>
            <person name="Decker E.L."/>
            <person name="van Gessel N."/>
            <person name="Grimwood J."/>
            <person name="Hayes R.D."/>
            <person name="Graham S.W."/>
            <person name="Gunter L.E."/>
            <person name="McDaniel S.F."/>
            <person name="Hoernstein S.N.W."/>
            <person name="Larsson A."/>
            <person name="Li F.W."/>
            <person name="Perroud P.F."/>
            <person name="Phillips J."/>
            <person name="Ranjan P."/>
            <person name="Rokshar D.S."/>
            <person name="Rothfels C.J."/>
            <person name="Schneider L."/>
            <person name="Shu S."/>
            <person name="Stevenson D.W."/>
            <person name="Thummler F."/>
            <person name="Tillich M."/>
            <person name="Villarreal Aguilar J.C."/>
            <person name="Widiez T."/>
            <person name="Wong G.K."/>
            <person name="Wymore A."/>
            <person name="Zhang Y."/>
            <person name="Zimmer A.D."/>
            <person name="Quatrano R.S."/>
            <person name="Mayer K.F.X."/>
            <person name="Goodstein D."/>
            <person name="Casacuberta J.M."/>
            <person name="Vandepoele K."/>
            <person name="Reski R."/>
            <person name="Cuming A.C."/>
            <person name="Tuskan G.A."/>
            <person name="Maumus F."/>
            <person name="Salse J."/>
            <person name="Schmutz J."/>
            <person name="Rensing S.A."/>
        </authorList>
    </citation>
    <scope>NUCLEOTIDE SEQUENCE [LARGE SCALE GENOMIC DNA]</scope>
    <source>
        <strain evidence="3 4">cv. Gransden 2004</strain>
    </source>
</reference>
<dbReference type="RefSeq" id="XP_024380384.1">
    <property type="nucleotide sequence ID" value="XM_024524616.2"/>
</dbReference>
<organism evidence="2">
    <name type="scientific">Physcomitrium patens</name>
    <name type="common">Spreading-leaved earth moss</name>
    <name type="synonym">Physcomitrella patens</name>
    <dbReference type="NCBI Taxonomy" id="3218"/>
    <lineage>
        <taxon>Eukaryota</taxon>
        <taxon>Viridiplantae</taxon>
        <taxon>Streptophyta</taxon>
        <taxon>Embryophyta</taxon>
        <taxon>Bryophyta</taxon>
        <taxon>Bryophytina</taxon>
        <taxon>Bryopsida</taxon>
        <taxon>Funariidae</taxon>
        <taxon>Funariales</taxon>
        <taxon>Funariaceae</taxon>
        <taxon>Physcomitrium</taxon>
    </lineage>
</organism>
<dbReference type="EnsemblPlants" id="Pp3c7_15540V3.1">
    <property type="protein sequence ID" value="Pp3c7_15540V3.1"/>
    <property type="gene ID" value="Pp3c7_15540"/>
</dbReference>
<reference evidence="2 4" key="1">
    <citation type="journal article" date="2008" name="Science">
        <title>The Physcomitrella genome reveals evolutionary insights into the conquest of land by plants.</title>
        <authorList>
            <person name="Rensing S."/>
            <person name="Lang D."/>
            <person name="Zimmer A."/>
            <person name="Terry A."/>
            <person name="Salamov A."/>
            <person name="Shapiro H."/>
            <person name="Nishiyama T."/>
            <person name="Perroud P.-F."/>
            <person name="Lindquist E."/>
            <person name="Kamisugi Y."/>
            <person name="Tanahashi T."/>
            <person name="Sakakibara K."/>
            <person name="Fujita T."/>
            <person name="Oishi K."/>
            <person name="Shin-I T."/>
            <person name="Kuroki Y."/>
            <person name="Toyoda A."/>
            <person name="Suzuki Y."/>
            <person name="Hashimoto A."/>
            <person name="Yamaguchi K."/>
            <person name="Sugano A."/>
            <person name="Kohara Y."/>
            <person name="Fujiyama A."/>
            <person name="Anterola A."/>
            <person name="Aoki S."/>
            <person name="Ashton N."/>
            <person name="Barbazuk W.B."/>
            <person name="Barker E."/>
            <person name="Bennetzen J."/>
            <person name="Bezanilla M."/>
            <person name="Blankenship R."/>
            <person name="Cho S.H."/>
            <person name="Dutcher S."/>
            <person name="Estelle M."/>
            <person name="Fawcett J.A."/>
            <person name="Gundlach H."/>
            <person name="Hanada K."/>
            <person name="Heyl A."/>
            <person name="Hicks K.A."/>
            <person name="Hugh J."/>
            <person name="Lohr M."/>
            <person name="Mayer K."/>
            <person name="Melkozernov A."/>
            <person name="Murata T."/>
            <person name="Nelson D."/>
            <person name="Pils B."/>
            <person name="Prigge M."/>
            <person name="Reiss B."/>
            <person name="Renner T."/>
            <person name="Rombauts S."/>
            <person name="Rushton P."/>
            <person name="Sanderfoot A."/>
            <person name="Schween G."/>
            <person name="Shiu S.-H."/>
            <person name="Stueber K."/>
            <person name="Theodoulou F.L."/>
            <person name="Tu H."/>
            <person name="Van de Peer Y."/>
            <person name="Verrier P.J."/>
            <person name="Waters E."/>
            <person name="Wood A."/>
            <person name="Yang L."/>
            <person name="Cove D."/>
            <person name="Cuming A."/>
            <person name="Hasebe M."/>
            <person name="Lucas S."/>
            <person name="Mishler D.B."/>
            <person name="Reski R."/>
            <person name="Grigoriev I."/>
            <person name="Quatrano R.S."/>
            <person name="Boore J.L."/>
        </authorList>
    </citation>
    <scope>NUCLEOTIDE SEQUENCE [LARGE SCALE GENOMIC DNA]</scope>
    <source>
        <strain evidence="3 4">cv. Gransden 2004</strain>
    </source>
</reference>
<dbReference type="Gramene" id="Pp3c7_15540V3.1">
    <property type="protein sequence ID" value="Pp3c7_15540V3.1"/>
    <property type="gene ID" value="Pp3c7_15540"/>
</dbReference>
<evidence type="ECO:0000313" key="2">
    <source>
        <dbReference type="EMBL" id="PNR51243.1"/>
    </source>
</evidence>
<reference evidence="3" key="3">
    <citation type="submission" date="2020-12" db="UniProtKB">
        <authorList>
            <consortium name="EnsemblPlants"/>
        </authorList>
    </citation>
    <scope>IDENTIFICATION</scope>
</reference>
<evidence type="ECO:0000313" key="4">
    <source>
        <dbReference type="Proteomes" id="UP000006727"/>
    </source>
</evidence>
<evidence type="ECO:0000313" key="3">
    <source>
        <dbReference type="EnsemblPlants" id="Pp3c7_15540V3.1"/>
    </source>
</evidence>
<proteinExistence type="predicted"/>
<feature type="region of interest" description="Disordered" evidence="1">
    <location>
        <begin position="245"/>
        <end position="294"/>
    </location>
</feature>
<name>A0A2K1KBU6_PHYPA</name>
<dbReference type="Proteomes" id="UP000006727">
    <property type="component" value="Chromosome 7"/>
</dbReference>
<dbReference type="EnsemblPlants" id="Pp3c7_15540V3.2">
    <property type="protein sequence ID" value="Pp3c7_15540V3.2"/>
    <property type="gene ID" value="Pp3c7_15540"/>
</dbReference>
<feature type="compositionally biased region" description="Basic and acidic residues" evidence="1">
    <location>
        <begin position="269"/>
        <end position="286"/>
    </location>
</feature>
<dbReference type="KEGG" id="ppp:112284628"/>
<feature type="region of interest" description="Disordered" evidence="1">
    <location>
        <begin position="166"/>
        <end position="205"/>
    </location>
</feature>
<sequence length="294" mass="33292">MFARTMQQEEGDVRRRNKRVSPLAELAERLSVKFRNEEYAPTKEELEAVSKCKNEVLASSLKYPLFFGVIAGSVSYRLQVLTRAFSIAVASAFGLEYGRRKAEYACIKHFISLDGSPIKSILVDILQRDFPDHPLLREASQSNSFHSEGYKASENNLSRRKEIGFPAEPRGFSSLGDSPPDYGMEGQERQFGELGGKPRNMISRRDTRIGRRQAAEGSDLDNSQAIEETDLLVDPFSIAVWSEIDDNSGVNSGDKSTRKREVRLSRMTSEQKKEHYKRLRELRDSAQRGQFSSL</sequence>
<protein>
    <submittedName>
        <fullName evidence="2 3">Uncharacterized protein</fullName>
    </submittedName>
</protein>
<dbReference type="EMBL" id="ABEU02000007">
    <property type="protein sequence ID" value="PNR51243.1"/>
    <property type="molecule type" value="Genomic_DNA"/>
</dbReference>